<keyword evidence="3" id="KW-0378">Hydrolase</keyword>
<evidence type="ECO:0000313" key="6">
    <source>
        <dbReference type="EMBL" id="MCR8633007.1"/>
    </source>
</evidence>
<evidence type="ECO:0000313" key="7">
    <source>
        <dbReference type="Proteomes" id="UP001300012"/>
    </source>
</evidence>
<dbReference type="Pfam" id="PF23795">
    <property type="entry name" value="SH3_YKFC_2nd"/>
    <property type="match status" value="1"/>
</dbReference>
<dbReference type="Gene3D" id="3.90.1720.10">
    <property type="entry name" value="endopeptidase domain like (from Nostoc punctiforme)"/>
    <property type="match status" value="1"/>
</dbReference>
<dbReference type="PANTHER" id="PTHR47053:SF3">
    <property type="entry name" value="GAMMA-D-GLUTAMYL-L-LYSINE DIPEPTIDYL-PEPTIDASE"/>
    <property type="match status" value="1"/>
</dbReference>
<dbReference type="InterPro" id="IPR057812">
    <property type="entry name" value="SH3_YKFC_2nd"/>
</dbReference>
<comment type="caution">
    <text evidence="6">The sequence shown here is derived from an EMBL/GenBank/DDBJ whole genome shotgun (WGS) entry which is preliminary data.</text>
</comment>
<dbReference type="Pfam" id="PF00877">
    <property type="entry name" value="NLPC_P60"/>
    <property type="match status" value="1"/>
</dbReference>
<organism evidence="6 7">
    <name type="scientific">Paenibacillus radicis</name>
    <name type="common">ex Xue et al. 2023</name>
    <dbReference type="NCBI Taxonomy" id="2972489"/>
    <lineage>
        <taxon>Bacteria</taxon>
        <taxon>Bacillati</taxon>
        <taxon>Bacillota</taxon>
        <taxon>Bacilli</taxon>
        <taxon>Bacillales</taxon>
        <taxon>Paenibacillaceae</taxon>
        <taxon>Paenibacillus</taxon>
    </lineage>
</organism>
<name>A0ABT1YIL0_9BACL</name>
<evidence type="ECO:0000256" key="1">
    <source>
        <dbReference type="ARBA" id="ARBA00007074"/>
    </source>
</evidence>
<proteinExistence type="inferred from homology"/>
<dbReference type="RefSeq" id="WP_258214585.1">
    <property type="nucleotide sequence ID" value="NZ_JANQBD010000012.1"/>
</dbReference>
<evidence type="ECO:0000259" key="5">
    <source>
        <dbReference type="PROSITE" id="PS51935"/>
    </source>
</evidence>
<sequence>MNGLVKMQAAVSVATVWTSAESPRHIDEPALQNPADIEGWISRLSIQDKLDLCDGNRVQTQMLLGAEVIVVEESGDWAKICIPEQSTRNNPLGYPGWVPKCQLAQLPDRSAVLQWAEVTSFRAILSLGALELELSFLTRLPLIEESDETVRVETPLGIGLLNRKDVRISSGPNDELFPFHTGNRIAEQAVKFIGLPYLWGGMSSFGFDCSGFAYQLHRSQGILIPRDASDQARHGMEIPRDRLEEGDLLFFARDEGKGHVHHVGIYTGDNCMIHSPDSRNAVEQVRLDEYKLVKEHFLSKRYWK</sequence>
<keyword evidence="7" id="KW-1185">Reference proteome</keyword>
<dbReference type="PROSITE" id="PS51935">
    <property type="entry name" value="NLPC_P60"/>
    <property type="match status" value="1"/>
</dbReference>
<accession>A0ABT1YIL0</accession>
<keyword evidence="4" id="KW-0788">Thiol protease</keyword>
<dbReference type="InterPro" id="IPR038765">
    <property type="entry name" value="Papain-like_cys_pep_sf"/>
</dbReference>
<evidence type="ECO:0000256" key="2">
    <source>
        <dbReference type="ARBA" id="ARBA00022670"/>
    </source>
</evidence>
<keyword evidence="2" id="KW-0645">Protease</keyword>
<dbReference type="Gene3D" id="2.30.30.40">
    <property type="entry name" value="SH3 Domains"/>
    <property type="match status" value="2"/>
</dbReference>
<dbReference type="EMBL" id="JANQBD010000012">
    <property type="protein sequence ID" value="MCR8633007.1"/>
    <property type="molecule type" value="Genomic_DNA"/>
</dbReference>
<dbReference type="InterPro" id="IPR051202">
    <property type="entry name" value="Peptidase_C40"/>
</dbReference>
<dbReference type="Proteomes" id="UP001300012">
    <property type="component" value="Unassembled WGS sequence"/>
</dbReference>
<feature type="domain" description="NlpC/P60" evidence="5">
    <location>
        <begin position="179"/>
        <end position="304"/>
    </location>
</feature>
<reference evidence="6 7" key="1">
    <citation type="submission" date="2022-08" db="EMBL/GenBank/DDBJ databases">
        <title>Paenibacillus endoradicis sp. nov., Paenibacillus radicibacter sp. nov and Paenibacillus pararadicis sp. nov., three cold-adapted plant growth-promoting bacteria isolated from root of Larix gmelinii in Great Khingan.</title>
        <authorList>
            <person name="Xue H."/>
        </authorList>
    </citation>
    <scope>NUCLEOTIDE SEQUENCE [LARGE SCALE GENOMIC DNA]</scope>
    <source>
        <strain evidence="6 7">N5-1-1-5</strain>
    </source>
</reference>
<dbReference type="PANTHER" id="PTHR47053">
    <property type="entry name" value="MUREIN DD-ENDOPEPTIDASE MEPH-RELATED"/>
    <property type="match status" value="1"/>
</dbReference>
<evidence type="ECO:0000256" key="3">
    <source>
        <dbReference type="ARBA" id="ARBA00022801"/>
    </source>
</evidence>
<dbReference type="InterPro" id="IPR000064">
    <property type="entry name" value="NLP_P60_dom"/>
</dbReference>
<gene>
    <name evidence="6" type="ORF">NV381_17535</name>
</gene>
<dbReference type="SUPFAM" id="SSF54001">
    <property type="entry name" value="Cysteine proteinases"/>
    <property type="match status" value="1"/>
</dbReference>
<comment type="similarity">
    <text evidence="1">Belongs to the peptidase C40 family.</text>
</comment>
<protein>
    <submittedName>
        <fullName evidence="6">C40 family peptidase</fullName>
    </submittedName>
</protein>
<evidence type="ECO:0000256" key="4">
    <source>
        <dbReference type="ARBA" id="ARBA00022807"/>
    </source>
</evidence>